<evidence type="ECO:0000313" key="4">
    <source>
        <dbReference type="Proteomes" id="UP000030752"/>
    </source>
</evidence>
<dbReference type="SUPFAM" id="SSF50475">
    <property type="entry name" value="FMN-binding split barrel"/>
    <property type="match status" value="1"/>
</dbReference>
<dbReference type="HOGENOM" id="CLU_059021_3_4_1"/>
<name>W2RMY9_CYPE1</name>
<feature type="compositionally biased region" description="Basic and acidic residues" evidence="1">
    <location>
        <begin position="252"/>
        <end position="264"/>
    </location>
</feature>
<evidence type="ECO:0000256" key="1">
    <source>
        <dbReference type="SAM" id="MobiDB-lite"/>
    </source>
</evidence>
<protein>
    <recommendedName>
        <fullName evidence="2">Flavin reductase like domain-containing protein</fullName>
    </recommendedName>
</protein>
<dbReference type="RefSeq" id="XP_008720600.1">
    <property type="nucleotide sequence ID" value="XM_008722378.1"/>
</dbReference>
<dbReference type="OrthoDB" id="298012at2759"/>
<proteinExistence type="predicted"/>
<dbReference type="PANTHER" id="PTHR43812:SF2">
    <property type="entry name" value="FLAVIN REDUCTASE LIKE DOMAIN-CONTAINING PROTEIN"/>
    <property type="match status" value="1"/>
</dbReference>
<dbReference type="PANTHER" id="PTHR43812">
    <property type="entry name" value="BLR2425 PROTEIN"/>
    <property type="match status" value="1"/>
</dbReference>
<evidence type="ECO:0000259" key="2">
    <source>
        <dbReference type="SMART" id="SM00903"/>
    </source>
</evidence>
<dbReference type="InterPro" id="IPR012349">
    <property type="entry name" value="Split_barrel_FMN-bd"/>
</dbReference>
<organism evidence="3 4">
    <name type="scientific">Cyphellophora europaea (strain CBS 101466)</name>
    <name type="common">Phialophora europaea</name>
    <dbReference type="NCBI Taxonomy" id="1220924"/>
    <lineage>
        <taxon>Eukaryota</taxon>
        <taxon>Fungi</taxon>
        <taxon>Dikarya</taxon>
        <taxon>Ascomycota</taxon>
        <taxon>Pezizomycotina</taxon>
        <taxon>Eurotiomycetes</taxon>
        <taxon>Chaetothyriomycetidae</taxon>
        <taxon>Chaetothyriales</taxon>
        <taxon>Cyphellophoraceae</taxon>
        <taxon>Cyphellophora</taxon>
    </lineage>
</organism>
<dbReference type="STRING" id="1220924.W2RMY9"/>
<dbReference type="Pfam" id="PF01613">
    <property type="entry name" value="Flavin_Reduct"/>
    <property type="match status" value="1"/>
</dbReference>
<sequence length="264" mass="29239">MFYEPGKTDHGLPYDPFKACVIPRPIGWISTVSPPHASQPPIYNLAPYSQFNNLTFDPPYVMFSANQTIAATATPTDGFNRKDTVHNAESTGYFCWQLATYPLREAVNASAESVPYGVDEFDRAGLEKEWSRCLPVKIPLVKDSPVKFECQLHTTLRLPANPPWGTVDIVIGRVIGVHINDRYLNADGKLDPALTQPIARCGYYDYAVVKETFEMRVPNTSVEQLAGLEGSVKGNRALREKLEGDTQGENGQTKEGETNGEVKT</sequence>
<keyword evidence="4" id="KW-1185">Reference proteome</keyword>
<dbReference type="GO" id="GO:0010181">
    <property type="term" value="F:FMN binding"/>
    <property type="evidence" value="ECO:0007669"/>
    <property type="project" value="InterPro"/>
</dbReference>
<dbReference type="AlphaFoldDB" id="W2RMY9"/>
<dbReference type="Gene3D" id="2.30.110.10">
    <property type="entry name" value="Electron Transport, Fmn-binding Protein, Chain A"/>
    <property type="match status" value="1"/>
</dbReference>
<dbReference type="SMART" id="SM00903">
    <property type="entry name" value="Flavin_Reduct"/>
    <property type="match status" value="1"/>
</dbReference>
<dbReference type="Proteomes" id="UP000030752">
    <property type="component" value="Unassembled WGS sequence"/>
</dbReference>
<dbReference type="eggNOG" id="ENOG502QT5Z">
    <property type="taxonomic scope" value="Eukaryota"/>
</dbReference>
<dbReference type="VEuPathDB" id="FungiDB:HMPREF1541_08058"/>
<accession>W2RMY9</accession>
<reference evidence="3 4" key="1">
    <citation type="submission" date="2013-03" db="EMBL/GenBank/DDBJ databases">
        <title>The Genome Sequence of Phialophora europaea CBS 101466.</title>
        <authorList>
            <consortium name="The Broad Institute Genomics Platform"/>
            <person name="Cuomo C."/>
            <person name="de Hoog S."/>
            <person name="Gorbushina A."/>
            <person name="Walker B."/>
            <person name="Young S.K."/>
            <person name="Zeng Q."/>
            <person name="Gargeya S."/>
            <person name="Fitzgerald M."/>
            <person name="Haas B."/>
            <person name="Abouelleil A."/>
            <person name="Allen A.W."/>
            <person name="Alvarado L."/>
            <person name="Arachchi H.M."/>
            <person name="Berlin A.M."/>
            <person name="Chapman S.B."/>
            <person name="Gainer-Dewar J."/>
            <person name="Goldberg J."/>
            <person name="Griggs A."/>
            <person name="Gujja S."/>
            <person name="Hansen M."/>
            <person name="Howarth C."/>
            <person name="Imamovic A."/>
            <person name="Ireland A."/>
            <person name="Larimer J."/>
            <person name="McCowan C."/>
            <person name="Murphy C."/>
            <person name="Pearson M."/>
            <person name="Poon T.W."/>
            <person name="Priest M."/>
            <person name="Roberts A."/>
            <person name="Saif S."/>
            <person name="Shea T."/>
            <person name="Sisk P."/>
            <person name="Sykes S."/>
            <person name="Wortman J."/>
            <person name="Nusbaum C."/>
            <person name="Birren B."/>
        </authorList>
    </citation>
    <scope>NUCLEOTIDE SEQUENCE [LARGE SCALE GENOMIC DNA]</scope>
    <source>
        <strain evidence="3 4">CBS 101466</strain>
    </source>
</reference>
<dbReference type="InParanoid" id="W2RMY9"/>
<feature type="region of interest" description="Disordered" evidence="1">
    <location>
        <begin position="241"/>
        <end position="264"/>
    </location>
</feature>
<gene>
    <name evidence="3" type="ORF">HMPREF1541_08058</name>
</gene>
<evidence type="ECO:0000313" key="3">
    <source>
        <dbReference type="EMBL" id="ETN37068.1"/>
    </source>
</evidence>
<dbReference type="GeneID" id="19975397"/>
<dbReference type="InterPro" id="IPR002563">
    <property type="entry name" value="Flavin_Rdtase-like_dom"/>
</dbReference>
<feature type="domain" description="Flavin reductase like" evidence="2">
    <location>
        <begin position="19"/>
        <end position="185"/>
    </location>
</feature>
<dbReference type="EMBL" id="KB822724">
    <property type="protein sequence ID" value="ETN37068.1"/>
    <property type="molecule type" value="Genomic_DNA"/>
</dbReference>